<dbReference type="NCBIfam" id="NF004789">
    <property type="entry name" value="PRK06134.1"/>
    <property type="match status" value="1"/>
</dbReference>
<keyword evidence="2" id="KW-0285">Flavoprotein</keyword>
<evidence type="ECO:0000256" key="3">
    <source>
        <dbReference type="ARBA" id="ARBA00022827"/>
    </source>
</evidence>
<dbReference type="RefSeq" id="WP_103911043.1">
    <property type="nucleotide sequence ID" value="NZ_FNUZ01000004.1"/>
</dbReference>
<protein>
    <submittedName>
        <fullName evidence="6">Succinate dehydrogenase/fumarate reductase, flavoprotein subunit</fullName>
    </submittedName>
</protein>
<dbReference type="InterPro" id="IPR027477">
    <property type="entry name" value="Succ_DH/fumarate_Rdtase_cat_sf"/>
</dbReference>
<dbReference type="PANTHER" id="PTHR43400">
    <property type="entry name" value="FUMARATE REDUCTASE"/>
    <property type="match status" value="1"/>
</dbReference>
<dbReference type="OrthoDB" id="3178130at2"/>
<reference evidence="6 7" key="1">
    <citation type="submission" date="2016-10" db="EMBL/GenBank/DDBJ databases">
        <authorList>
            <person name="de Groot N.N."/>
        </authorList>
    </citation>
    <scope>NUCLEOTIDE SEQUENCE [LARGE SCALE GENOMIC DNA]</scope>
    <source>
        <strain evidence="6 7">DSM 26915</strain>
    </source>
</reference>
<accession>A0A1H6A097</accession>
<feature type="domain" description="FAD-dependent oxidoreductase 2 FAD-binding" evidence="5">
    <location>
        <begin position="13"/>
        <end position="548"/>
    </location>
</feature>
<dbReference type="SUPFAM" id="SSF51905">
    <property type="entry name" value="FAD/NAD(P)-binding domain"/>
    <property type="match status" value="1"/>
</dbReference>
<dbReference type="AlphaFoldDB" id="A0A1H6A097"/>
<proteinExistence type="predicted"/>
<gene>
    <name evidence="6" type="ORF">SAMN04488045_2719</name>
</gene>
<dbReference type="GO" id="GO:0016491">
    <property type="term" value="F:oxidoreductase activity"/>
    <property type="evidence" value="ECO:0007669"/>
    <property type="project" value="UniProtKB-KW"/>
</dbReference>
<keyword evidence="3" id="KW-0274">FAD</keyword>
<evidence type="ECO:0000259" key="5">
    <source>
        <dbReference type="Pfam" id="PF00890"/>
    </source>
</evidence>
<dbReference type="InterPro" id="IPR036188">
    <property type="entry name" value="FAD/NAD-bd_sf"/>
</dbReference>
<dbReference type="Gene3D" id="3.50.50.60">
    <property type="entry name" value="FAD/NAD(P)-binding domain"/>
    <property type="match status" value="2"/>
</dbReference>
<dbReference type="PRINTS" id="PR00411">
    <property type="entry name" value="PNDRDTASEI"/>
</dbReference>
<evidence type="ECO:0000256" key="1">
    <source>
        <dbReference type="ARBA" id="ARBA00001974"/>
    </source>
</evidence>
<organism evidence="6 7">
    <name type="scientific">Thalassococcus halodurans</name>
    <dbReference type="NCBI Taxonomy" id="373675"/>
    <lineage>
        <taxon>Bacteria</taxon>
        <taxon>Pseudomonadati</taxon>
        <taxon>Pseudomonadota</taxon>
        <taxon>Alphaproteobacteria</taxon>
        <taxon>Rhodobacterales</taxon>
        <taxon>Roseobacteraceae</taxon>
        <taxon>Thalassococcus</taxon>
    </lineage>
</organism>
<dbReference type="InterPro" id="IPR050315">
    <property type="entry name" value="FAD-oxidoreductase_2"/>
</dbReference>
<keyword evidence="7" id="KW-1185">Reference proteome</keyword>
<evidence type="ECO:0000313" key="6">
    <source>
        <dbReference type="EMBL" id="SEG41367.1"/>
    </source>
</evidence>
<comment type="cofactor">
    <cofactor evidence="1">
        <name>FAD</name>
        <dbReference type="ChEBI" id="CHEBI:57692"/>
    </cofactor>
</comment>
<dbReference type="EMBL" id="FNUZ01000004">
    <property type="protein sequence ID" value="SEG41367.1"/>
    <property type="molecule type" value="Genomic_DNA"/>
</dbReference>
<dbReference type="InterPro" id="IPR003953">
    <property type="entry name" value="FAD-dep_OxRdtase_2_FAD-bd"/>
</dbReference>
<keyword evidence="4" id="KW-0560">Oxidoreductase</keyword>
<dbReference type="Pfam" id="PF00890">
    <property type="entry name" value="FAD_binding_2"/>
    <property type="match status" value="1"/>
</dbReference>
<name>A0A1H6A097_9RHOB</name>
<sequence length="567" mass="60218">MPTHSSSTSETCDLLVVGSGAAGLAAAVTAAKSGLQVILAEKEPVIGGTTAWSGGWIWAPCNPVAKRHGIDEDTSGPRTYLEAVLGNNFNPELVDAFLQAAPEMVGFFEDKTDLTFDCGAVIPDTYSHLPGAGFGGRSVIARPYDARKLGKDLELLRKPMRETTFWGMTIQAGPDLRAFMTVMRSVKSLAYVTRRVTRHLLDLAFYGRGMQLRNGNALVGRLLRSALDAGVDIRPEHAVARLIQNNGKVEGATLHTPDGEIDILAKRGVVLASGGYSHDLPRRKRTFPHPETHRALATEASTGDGLRLGEDAGGHQADDLASYGAWCPVSEVTWPDGKTGVFPHIIDRGKPGVIGVLADGKRFCNEGLGYHDYVRDMLTALPEGAEAASWLICDHHFLRRYGLGIVRLAPVPHQSWIKSGYLKTGKTIADLARACGIDPDGLTGTVTAYNEHAEQGEDPAFGRGTTAYMRLQGDPDVTPNPNVAPILKAPFYAVKVIPGSFGTFAGLQTDGSARVLDDTGTPVPGLYAAGTDMASVMGGHYPAGGINLGPALTFGFIAGRHAAESSS</sequence>
<evidence type="ECO:0000256" key="2">
    <source>
        <dbReference type="ARBA" id="ARBA00022630"/>
    </source>
</evidence>
<dbReference type="SUPFAM" id="SSF56425">
    <property type="entry name" value="Succinate dehydrogenase/fumarate reductase flavoprotein, catalytic domain"/>
    <property type="match status" value="1"/>
</dbReference>
<evidence type="ECO:0000256" key="4">
    <source>
        <dbReference type="ARBA" id="ARBA00023002"/>
    </source>
</evidence>
<dbReference type="PANTHER" id="PTHR43400:SF10">
    <property type="entry name" value="3-OXOSTEROID 1-DEHYDROGENASE"/>
    <property type="match status" value="1"/>
</dbReference>
<evidence type="ECO:0000313" key="7">
    <source>
        <dbReference type="Proteomes" id="UP000236752"/>
    </source>
</evidence>
<dbReference type="GO" id="GO:0008202">
    <property type="term" value="P:steroid metabolic process"/>
    <property type="evidence" value="ECO:0007669"/>
    <property type="project" value="UniProtKB-ARBA"/>
</dbReference>
<dbReference type="Proteomes" id="UP000236752">
    <property type="component" value="Unassembled WGS sequence"/>
</dbReference>